<evidence type="ECO:0000313" key="6">
    <source>
        <dbReference type="Proteomes" id="UP000677054"/>
    </source>
</evidence>
<evidence type="ECO:0000256" key="3">
    <source>
        <dbReference type="RuleBase" id="RU000687"/>
    </source>
</evidence>
<evidence type="ECO:0000259" key="4">
    <source>
        <dbReference type="Pfam" id="PF02931"/>
    </source>
</evidence>
<gene>
    <name evidence="5" type="ORF">DSTB1V02_LOCUS14891</name>
</gene>
<dbReference type="AlphaFoldDB" id="A0A7R9AJ58"/>
<dbReference type="GO" id="GO:0005230">
    <property type="term" value="F:extracellular ligand-gated monoatomic ion channel activity"/>
    <property type="evidence" value="ECO:0007669"/>
    <property type="project" value="InterPro"/>
</dbReference>
<proteinExistence type="inferred from homology"/>
<dbReference type="GO" id="GO:0016020">
    <property type="term" value="C:membrane"/>
    <property type="evidence" value="ECO:0007669"/>
    <property type="project" value="UniProtKB-SubCell"/>
</dbReference>
<dbReference type="PROSITE" id="PS00236">
    <property type="entry name" value="NEUROTR_ION_CHANNEL"/>
    <property type="match status" value="1"/>
</dbReference>
<dbReference type="PANTHER" id="PTHR18945">
    <property type="entry name" value="NEUROTRANSMITTER GATED ION CHANNEL"/>
    <property type="match status" value="1"/>
</dbReference>
<keyword evidence="3" id="KW-0406">Ion transport</keyword>
<dbReference type="SUPFAM" id="SSF63712">
    <property type="entry name" value="Nicotinic receptor ligand binding domain-like"/>
    <property type="match status" value="1"/>
</dbReference>
<dbReference type="InterPro" id="IPR006201">
    <property type="entry name" value="Neur_channel"/>
</dbReference>
<dbReference type="Gene3D" id="2.70.170.10">
    <property type="entry name" value="Neurotransmitter-gated ion-channel ligand-binding domain"/>
    <property type="match status" value="1"/>
</dbReference>
<dbReference type="PRINTS" id="PR00252">
    <property type="entry name" value="NRIONCHANNEL"/>
</dbReference>
<dbReference type="InterPro" id="IPR006202">
    <property type="entry name" value="Neur_chan_lig-bd"/>
</dbReference>
<evidence type="ECO:0000256" key="1">
    <source>
        <dbReference type="ARBA" id="ARBA00004141"/>
    </source>
</evidence>
<keyword evidence="2" id="KW-0472">Membrane</keyword>
<feature type="non-terminal residue" evidence="5">
    <location>
        <position position="1"/>
    </location>
</feature>
<dbReference type="Proteomes" id="UP000677054">
    <property type="component" value="Unassembled WGS sequence"/>
</dbReference>
<dbReference type="Pfam" id="PF02931">
    <property type="entry name" value="Neur_chan_LBD"/>
    <property type="match status" value="1"/>
</dbReference>
<dbReference type="EMBL" id="LR917847">
    <property type="protein sequence ID" value="CAD7255146.1"/>
    <property type="molecule type" value="Genomic_DNA"/>
</dbReference>
<accession>A0A7R9AJ58</accession>
<comment type="similarity">
    <text evidence="3">Belongs to the ligand-gated ion channel (TC 1.A.9) family.</text>
</comment>
<dbReference type="OrthoDB" id="8890589at2759"/>
<dbReference type="EMBL" id="CAJPEV010018329">
    <property type="protein sequence ID" value="CAG0907653.1"/>
    <property type="molecule type" value="Genomic_DNA"/>
</dbReference>
<dbReference type="InterPro" id="IPR018000">
    <property type="entry name" value="Neurotransmitter_ion_chnl_CS"/>
</dbReference>
<sequence length="140" mass="16497">MQGYDIRLRPNFGREPLYVGFEIAIASFDSISEVDMDMTLTMYLNQYWKDERLEFSTSDEELTLASDFSRRIWVPDIFFPNDKYSYLHDVTEENKLVRLHGDGSVTYGMRFTTTLSCMMDLHYYPLDSQNCSVEIESCEF</sequence>
<keyword evidence="3" id="KW-0813">Transport</keyword>
<reference evidence="5" key="1">
    <citation type="submission" date="2020-11" db="EMBL/GenBank/DDBJ databases">
        <authorList>
            <person name="Tran Van P."/>
        </authorList>
    </citation>
    <scope>NUCLEOTIDE SEQUENCE</scope>
</reference>
<name>A0A7R9AJ58_9CRUS</name>
<feature type="domain" description="Neurotransmitter-gated ion-channel ligand-binding" evidence="4">
    <location>
        <begin position="1"/>
        <end position="138"/>
    </location>
</feature>
<dbReference type="InterPro" id="IPR036734">
    <property type="entry name" value="Neur_chan_lig-bd_sf"/>
</dbReference>
<evidence type="ECO:0000256" key="2">
    <source>
        <dbReference type="ARBA" id="ARBA00023136"/>
    </source>
</evidence>
<evidence type="ECO:0000313" key="5">
    <source>
        <dbReference type="EMBL" id="CAD7255146.1"/>
    </source>
</evidence>
<comment type="subcellular location">
    <subcellularLocation>
        <location evidence="1">Membrane</location>
        <topology evidence="1">Multi-pass membrane protein</topology>
    </subcellularLocation>
</comment>
<dbReference type="GO" id="GO:0004888">
    <property type="term" value="F:transmembrane signaling receptor activity"/>
    <property type="evidence" value="ECO:0007669"/>
    <property type="project" value="InterPro"/>
</dbReference>
<protein>
    <recommendedName>
        <fullName evidence="4">Neurotransmitter-gated ion-channel ligand-binding domain-containing protein</fullName>
    </recommendedName>
</protein>
<organism evidence="5">
    <name type="scientific">Darwinula stevensoni</name>
    <dbReference type="NCBI Taxonomy" id="69355"/>
    <lineage>
        <taxon>Eukaryota</taxon>
        <taxon>Metazoa</taxon>
        <taxon>Ecdysozoa</taxon>
        <taxon>Arthropoda</taxon>
        <taxon>Crustacea</taxon>
        <taxon>Oligostraca</taxon>
        <taxon>Ostracoda</taxon>
        <taxon>Podocopa</taxon>
        <taxon>Podocopida</taxon>
        <taxon>Darwinulocopina</taxon>
        <taxon>Darwinuloidea</taxon>
        <taxon>Darwinulidae</taxon>
        <taxon>Darwinula</taxon>
    </lineage>
</organism>
<keyword evidence="3" id="KW-0407">Ion channel</keyword>
<keyword evidence="6" id="KW-1185">Reference proteome</keyword>